<evidence type="ECO:0000313" key="2">
    <source>
        <dbReference type="EMBL" id="KAA1398225.1"/>
    </source>
</evidence>
<evidence type="ECO:0000256" key="1">
    <source>
        <dbReference type="SAM" id="Phobius"/>
    </source>
</evidence>
<feature type="transmembrane region" description="Helical" evidence="1">
    <location>
        <begin position="131"/>
        <end position="151"/>
    </location>
</feature>
<evidence type="ECO:0000313" key="3">
    <source>
        <dbReference type="Proteomes" id="UP000380867"/>
    </source>
</evidence>
<dbReference type="EMBL" id="SDPQ02000002">
    <property type="protein sequence ID" value="KAA1398225.1"/>
    <property type="molecule type" value="Genomic_DNA"/>
</dbReference>
<proteinExistence type="predicted"/>
<dbReference type="OrthoDB" id="3748184at2"/>
<organism evidence="2 3">
    <name type="scientific">Aeromicrobium ginsengisoli</name>
    <dbReference type="NCBI Taxonomy" id="363867"/>
    <lineage>
        <taxon>Bacteria</taxon>
        <taxon>Bacillati</taxon>
        <taxon>Actinomycetota</taxon>
        <taxon>Actinomycetes</taxon>
        <taxon>Propionibacteriales</taxon>
        <taxon>Nocardioidaceae</taxon>
        <taxon>Aeromicrobium</taxon>
    </lineage>
</organism>
<reference evidence="2" key="1">
    <citation type="submission" date="2019-09" db="EMBL/GenBank/DDBJ databases">
        <authorList>
            <person name="Li J."/>
        </authorList>
    </citation>
    <scope>NUCLEOTIDE SEQUENCE [LARGE SCALE GENOMIC DNA]</scope>
    <source>
        <strain evidence="2">JCM 14732</strain>
    </source>
</reference>
<dbReference type="AlphaFoldDB" id="A0A5M4FG07"/>
<dbReference type="Proteomes" id="UP000380867">
    <property type="component" value="Unassembled WGS sequence"/>
</dbReference>
<keyword evidence="1" id="KW-1133">Transmembrane helix</keyword>
<dbReference type="RefSeq" id="WP_149689654.1">
    <property type="nucleotide sequence ID" value="NZ_SDPQ02000002.1"/>
</dbReference>
<feature type="transmembrane region" description="Helical" evidence="1">
    <location>
        <begin position="91"/>
        <end position="111"/>
    </location>
</feature>
<protein>
    <submittedName>
        <fullName evidence="2">Uncharacterized protein</fullName>
    </submittedName>
</protein>
<gene>
    <name evidence="2" type="ORF">ESP70_012940</name>
</gene>
<name>A0A5M4FG07_9ACTN</name>
<feature type="transmembrane region" description="Helical" evidence="1">
    <location>
        <begin position="56"/>
        <end position="79"/>
    </location>
</feature>
<comment type="caution">
    <text evidence="2">The sequence shown here is derived from an EMBL/GenBank/DDBJ whole genome shotgun (WGS) entry which is preliminary data.</text>
</comment>
<accession>A0A5M4FG07</accession>
<keyword evidence="3" id="KW-1185">Reference proteome</keyword>
<keyword evidence="1" id="KW-0812">Transmembrane</keyword>
<keyword evidence="1" id="KW-0472">Membrane</keyword>
<sequence>MAFDFKALSKIDQGLLATGAVTVLLTFFPAYAKATVEAKGTGPLGSFGGSEDRSAWVEWATLGALLLIAAFVIVVLKLVAGNLPEGAPWNLIVAAAAGLGTLILVLYVFTFGEDVPASVAKSIDYSTGPGWSGWLLLLSAIAFTVFAFLSFKESGEKIPEINKKDTPPPAPPAA</sequence>